<protein>
    <submittedName>
        <fullName evidence="1">Uncharacterized protein</fullName>
    </submittedName>
</protein>
<accession>A0A2Z5FYW3</accession>
<reference evidence="1 2" key="1">
    <citation type="journal article" date="2018" name="Front. Microbiol.">
        <title>Hydrolytic Capabilities as a Key to Environmental Success: Chitinolytic and Cellulolytic Acidobacteria From Acidic Sub-arctic Soils and Boreal Peatlands.</title>
        <authorList>
            <person name="Belova S.E."/>
            <person name="Ravin N.V."/>
            <person name="Pankratov T.A."/>
            <person name="Rakitin A.L."/>
            <person name="Ivanova A.A."/>
            <person name="Beletsky A.V."/>
            <person name="Mardanov A.V."/>
            <person name="Sinninghe Damste J.S."/>
            <person name="Dedysh S.N."/>
        </authorList>
    </citation>
    <scope>NUCLEOTIDE SEQUENCE [LARGE SCALE GENOMIC DNA]</scope>
    <source>
        <strain evidence="1 2">SBC82</strain>
    </source>
</reference>
<keyword evidence="2" id="KW-1185">Reference proteome</keyword>
<dbReference type="Proteomes" id="UP000253606">
    <property type="component" value="Chromosome"/>
</dbReference>
<name>A0A2Z5FYW3_9BACT</name>
<organism evidence="1 2">
    <name type="scientific">Acidisarcina polymorpha</name>
    <dbReference type="NCBI Taxonomy" id="2211140"/>
    <lineage>
        <taxon>Bacteria</taxon>
        <taxon>Pseudomonadati</taxon>
        <taxon>Acidobacteriota</taxon>
        <taxon>Terriglobia</taxon>
        <taxon>Terriglobales</taxon>
        <taxon>Acidobacteriaceae</taxon>
        <taxon>Acidisarcina</taxon>
    </lineage>
</organism>
<evidence type="ECO:0000313" key="2">
    <source>
        <dbReference type="Proteomes" id="UP000253606"/>
    </source>
</evidence>
<proteinExistence type="predicted"/>
<dbReference type="AlphaFoldDB" id="A0A2Z5FYW3"/>
<dbReference type="EMBL" id="CP030840">
    <property type="protein sequence ID" value="AXC11657.1"/>
    <property type="molecule type" value="Genomic_DNA"/>
</dbReference>
<evidence type="ECO:0000313" key="1">
    <source>
        <dbReference type="EMBL" id="AXC11657.1"/>
    </source>
</evidence>
<gene>
    <name evidence="1" type="ORF">ACPOL_2333</name>
</gene>
<sequence>MILVAEIRSAWHLSGIDMPHPAQKRSFIENNDALVDPNRRFQGLPFHLAYFLCRPF</sequence>
<dbReference type="KEGG" id="abas:ACPOL_2333"/>